<dbReference type="NCBIfam" id="NF004856">
    <property type="entry name" value="PRK06209.1"/>
    <property type="match status" value="1"/>
</dbReference>
<protein>
    <submittedName>
        <fullName evidence="4">Glutamate-1-semialdehyde 2,1-aminomutase</fullName>
        <ecNumber evidence="4">5.4.3.8</ecNumber>
    </submittedName>
</protein>
<dbReference type="InterPro" id="IPR015421">
    <property type="entry name" value="PyrdxlP-dep_Trfase_major"/>
</dbReference>
<comment type="similarity">
    <text evidence="3">Belongs to the class-III pyridoxal-phosphate-dependent aminotransferase family.</text>
</comment>
<dbReference type="GO" id="GO:0030170">
    <property type="term" value="F:pyridoxal phosphate binding"/>
    <property type="evidence" value="ECO:0007669"/>
    <property type="project" value="InterPro"/>
</dbReference>
<evidence type="ECO:0000256" key="3">
    <source>
        <dbReference type="RuleBase" id="RU003560"/>
    </source>
</evidence>
<evidence type="ECO:0000313" key="5">
    <source>
        <dbReference type="Proteomes" id="UP000541470"/>
    </source>
</evidence>
<dbReference type="Pfam" id="PF00202">
    <property type="entry name" value="Aminotran_3"/>
    <property type="match status" value="2"/>
</dbReference>
<proteinExistence type="inferred from homology"/>
<dbReference type="InterPro" id="IPR005814">
    <property type="entry name" value="Aminotrans_3"/>
</dbReference>
<organism evidence="4 5">
    <name type="scientific">Rhizobium terricola</name>
    <dbReference type="NCBI Taxonomy" id="2728849"/>
    <lineage>
        <taxon>Bacteria</taxon>
        <taxon>Pseudomonadati</taxon>
        <taxon>Pseudomonadota</taxon>
        <taxon>Alphaproteobacteria</taxon>
        <taxon>Hyphomicrobiales</taxon>
        <taxon>Rhizobiaceae</taxon>
        <taxon>Rhizobium/Agrobacterium group</taxon>
        <taxon>Rhizobium</taxon>
    </lineage>
</organism>
<gene>
    <name evidence="4" type="ORF">HHL25_16295</name>
</gene>
<sequence>MSRDKTDNQSLSQRLHAVIPGGAHTYSRGDDQFPSNAPALLERGEGAYVWDVDGNRYLDYGMALRSVTLGYAHPKVNAAAIAEIGKGVGLTRASMTELRAAERLSQLIPAAEMVKFAKNGSNVTTAAVKIARAYTRRKYVCVPRQHPFFSFDDWFIGSTAIKRGVLSEHASTTLLFDYNDINSLAAHFAAYPDQIAAVMLEPATHITPCSSTCSARWPQIPCAECPENSTNFLHQVRNLAHANGALFILDEMITGFRWHLKGAQHFFGVEPDLVTFGKAMANGFALAAVAGKAEYMEVGAINKPGMERTFLLSSTHGGEMPALGAFLAAVDICEQEDVPAHLWSYGARLREGLQALAAERGLADHFLLEGPAVALNYVTRDATGQASPVMRTIFAQEMLRNRVMIPWISISLAHGPTELDQTLLAASKALDVYAAALNGNPADFLEGEPVKPVFRPTN</sequence>
<dbReference type="Gene3D" id="3.90.1150.10">
    <property type="entry name" value="Aspartate Aminotransferase, domain 1"/>
    <property type="match status" value="1"/>
</dbReference>
<dbReference type="InterPro" id="IPR015422">
    <property type="entry name" value="PyrdxlP-dep_Trfase_small"/>
</dbReference>
<keyword evidence="2 3" id="KW-0663">Pyridoxal phosphate</keyword>
<evidence type="ECO:0000256" key="1">
    <source>
        <dbReference type="ARBA" id="ARBA00001933"/>
    </source>
</evidence>
<dbReference type="Proteomes" id="UP000541470">
    <property type="component" value="Unassembled WGS sequence"/>
</dbReference>
<comment type="caution">
    <text evidence="4">The sequence shown here is derived from an EMBL/GenBank/DDBJ whole genome shotgun (WGS) entry which is preliminary data.</text>
</comment>
<dbReference type="InterPro" id="IPR015424">
    <property type="entry name" value="PyrdxlP-dep_Trfase"/>
</dbReference>
<dbReference type="GO" id="GO:0042286">
    <property type="term" value="F:glutamate-1-semialdehyde 2,1-aminomutase activity"/>
    <property type="evidence" value="ECO:0007669"/>
    <property type="project" value="UniProtKB-EC"/>
</dbReference>
<evidence type="ECO:0000313" key="4">
    <source>
        <dbReference type="EMBL" id="NML75691.1"/>
    </source>
</evidence>
<dbReference type="RefSeq" id="WP_169593502.1">
    <property type="nucleotide sequence ID" value="NZ_JABBGK010000003.1"/>
</dbReference>
<dbReference type="Gene3D" id="3.40.640.10">
    <property type="entry name" value="Type I PLP-dependent aspartate aminotransferase-like (Major domain)"/>
    <property type="match status" value="1"/>
</dbReference>
<evidence type="ECO:0000256" key="2">
    <source>
        <dbReference type="ARBA" id="ARBA00022898"/>
    </source>
</evidence>
<reference evidence="4 5" key="1">
    <citation type="submission" date="2020-04" db="EMBL/GenBank/DDBJ databases">
        <title>Rhizobium sp. S-51 isolated from soil.</title>
        <authorList>
            <person name="Dahal R.H."/>
        </authorList>
    </citation>
    <scope>NUCLEOTIDE SEQUENCE [LARGE SCALE GENOMIC DNA]</scope>
    <source>
        <strain evidence="4 5">S-51</strain>
    </source>
</reference>
<dbReference type="PANTHER" id="PTHR43713:SF3">
    <property type="entry name" value="GLUTAMATE-1-SEMIALDEHYDE 2,1-AMINOMUTASE 1, CHLOROPLASTIC-RELATED"/>
    <property type="match status" value="1"/>
</dbReference>
<dbReference type="GO" id="GO:0008483">
    <property type="term" value="F:transaminase activity"/>
    <property type="evidence" value="ECO:0007669"/>
    <property type="project" value="InterPro"/>
</dbReference>
<dbReference type="PANTHER" id="PTHR43713">
    <property type="entry name" value="GLUTAMATE-1-SEMIALDEHYDE 2,1-AMINOMUTASE"/>
    <property type="match status" value="1"/>
</dbReference>
<name>A0A7Y0FX99_9HYPH</name>
<comment type="cofactor">
    <cofactor evidence="1">
        <name>pyridoxal 5'-phosphate</name>
        <dbReference type="ChEBI" id="CHEBI:597326"/>
    </cofactor>
</comment>
<accession>A0A7Y0FX99</accession>
<dbReference type="EMBL" id="JABBGK010000003">
    <property type="protein sequence ID" value="NML75691.1"/>
    <property type="molecule type" value="Genomic_DNA"/>
</dbReference>
<dbReference type="EC" id="5.4.3.8" evidence="4"/>
<dbReference type="SUPFAM" id="SSF53383">
    <property type="entry name" value="PLP-dependent transferases"/>
    <property type="match status" value="1"/>
</dbReference>
<keyword evidence="4" id="KW-0413">Isomerase</keyword>
<dbReference type="AlphaFoldDB" id="A0A7Y0FX99"/>
<keyword evidence="5" id="KW-1185">Reference proteome</keyword>